<dbReference type="NCBIfam" id="NF002571">
    <property type="entry name" value="PRK02220.1"/>
    <property type="match status" value="1"/>
</dbReference>
<dbReference type="Gene3D" id="3.30.429.10">
    <property type="entry name" value="Macrophage Migration Inhibitory Factor"/>
    <property type="match status" value="1"/>
</dbReference>
<name>A0A852ZRU5_9ACTN</name>
<comment type="similarity">
    <text evidence="1">Belongs to the 4-oxalocrotonate tautomerase family.</text>
</comment>
<evidence type="ECO:0000256" key="2">
    <source>
        <dbReference type="ARBA" id="ARBA00023235"/>
    </source>
</evidence>
<dbReference type="PANTHER" id="PTHR35530:SF1">
    <property type="entry name" value="2-HYDROXYMUCONATE TAUTOMERASE"/>
    <property type="match status" value="1"/>
</dbReference>
<feature type="domain" description="4-oxalocrotonate tautomerase-like" evidence="3">
    <location>
        <begin position="2"/>
        <end position="60"/>
    </location>
</feature>
<dbReference type="GO" id="GO:0016853">
    <property type="term" value="F:isomerase activity"/>
    <property type="evidence" value="ECO:0007669"/>
    <property type="project" value="UniProtKB-KW"/>
</dbReference>
<dbReference type="EC" id="5.3.2.6" evidence="4"/>
<proteinExistence type="inferred from homology"/>
<evidence type="ECO:0000259" key="3">
    <source>
        <dbReference type="Pfam" id="PF01361"/>
    </source>
</evidence>
<dbReference type="AlphaFoldDB" id="A0A852ZRU5"/>
<gene>
    <name evidence="4" type="ORF">F4554_003964</name>
</gene>
<dbReference type="InterPro" id="IPR004370">
    <property type="entry name" value="4-OT-like_dom"/>
</dbReference>
<protein>
    <submittedName>
        <fullName evidence="4">4-oxalocrotonate tautomerase</fullName>
        <ecNumber evidence="4">5.3.2.6</ecNumber>
    </submittedName>
</protein>
<evidence type="ECO:0000313" key="4">
    <source>
        <dbReference type="EMBL" id="NYH91326.1"/>
    </source>
</evidence>
<dbReference type="EMBL" id="JACBZH010000001">
    <property type="protein sequence ID" value="NYH91326.1"/>
    <property type="molecule type" value="Genomic_DNA"/>
</dbReference>
<sequence>MPIIRVEMFAGRSREQKAALAKRMTEAFLDTCGRPGQGPDGVWVLIEEMPPENWAVGGELGGSQ</sequence>
<dbReference type="Proteomes" id="UP000579605">
    <property type="component" value="Unassembled WGS sequence"/>
</dbReference>
<organism evidence="4 5">
    <name type="scientific">Actinopolymorpha rutila</name>
    <dbReference type="NCBI Taxonomy" id="446787"/>
    <lineage>
        <taxon>Bacteria</taxon>
        <taxon>Bacillati</taxon>
        <taxon>Actinomycetota</taxon>
        <taxon>Actinomycetes</taxon>
        <taxon>Propionibacteriales</taxon>
        <taxon>Actinopolymorphaceae</taxon>
        <taxon>Actinopolymorpha</taxon>
    </lineage>
</organism>
<accession>A0A852ZRU5</accession>
<dbReference type="PANTHER" id="PTHR35530">
    <property type="entry name" value="TAUTOMERASE-RELATED"/>
    <property type="match status" value="1"/>
</dbReference>
<dbReference type="SUPFAM" id="SSF55331">
    <property type="entry name" value="Tautomerase/MIF"/>
    <property type="match status" value="1"/>
</dbReference>
<comment type="caution">
    <text evidence="4">The sequence shown here is derived from an EMBL/GenBank/DDBJ whole genome shotgun (WGS) entry which is preliminary data.</text>
</comment>
<evidence type="ECO:0000313" key="5">
    <source>
        <dbReference type="Proteomes" id="UP000579605"/>
    </source>
</evidence>
<reference evidence="4 5" key="1">
    <citation type="submission" date="2020-07" db="EMBL/GenBank/DDBJ databases">
        <title>Sequencing the genomes of 1000 actinobacteria strains.</title>
        <authorList>
            <person name="Klenk H.-P."/>
        </authorList>
    </citation>
    <scope>NUCLEOTIDE SEQUENCE [LARGE SCALE GENOMIC DNA]</scope>
    <source>
        <strain evidence="4 5">DSM 18448</strain>
    </source>
</reference>
<dbReference type="InterPro" id="IPR014347">
    <property type="entry name" value="Tautomerase/MIF_sf"/>
</dbReference>
<keyword evidence="5" id="KW-1185">Reference proteome</keyword>
<dbReference type="Pfam" id="PF01361">
    <property type="entry name" value="Tautomerase"/>
    <property type="match status" value="1"/>
</dbReference>
<evidence type="ECO:0000256" key="1">
    <source>
        <dbReference type="ARBA" id="ARBA00006723"/>
    </source>
</evidence>
<keyword evidence="2 4" id="KW-0413">Isomerase</keyword>